<comment type="caution">
    <text evidence="2">The sequence shown here is derived from an EMBL/GenBank/DDBJ whole genome shotgun (WGS) entry which is preliminary data.</text>
</comment>
<feature type="region of interest" description="Disordered" evidence="1">
    <location>
        <begin position="1"/>
        <end position="37"/>
    </location>
</feature>
<reference evidence="2 3" key="1">
    <citation type="journal article" date="2020" name="Genome Biol. Evol.">
        <title>A new high-quality draft genome assembly of the Chinese cordyceps Ophiocordyceps sinensis.</title>
        <authorList>
            <person name="Shu R."/>
            <person name="Zhang J."/>
            <person name="Meng Q."/>
            <person name="Zhang H."/>
            <person name="Zhou G."/>
            <person name="Li M."/>
            <person name="Wu P."/>
            <person name="Zhao Y."/>
            <person name="Chen C."/>
            <person name="Qin Q."/>
        </authorList>
    </citation>
    <scope>NUCLEOTIDE SEQUENCE [LARGE SCALE GENOMIC DNA]</scope>
    <source>
        <strain evidence="2 3">IOZ07</strain>
    </source>
</reference>
<organism evidence="2 3">
    <name type="scientific">Ophiocordyceps sinensis</name>
    <dbReference type="NCBI Taxonomy" id="72228"/>
    <lineage>
        <taxon>Eukaryota</taxon>
        <taxon>Fungi</taxon>
        <taxon>Dikarya</taxon>
        <taxon>Ascomycota</taxon>
        <taxon>Pezizomycotina</taxon>
        <taxon>Sordariomycetes</taxon>
        <taxon>Hypocreomycetidae</taxon>
        <taxon>Hypocreales</taxon>
        <taxon>Ophiocordycipitaceae</taxon>
        <taxon>Ophiocordyceps</taxon>
    </lineage>
</organism>
<sequence length="169" mass="19434">MSSRKRRADPASVADRAKSNGWVSGQHAERDKEKGLNNYGSEVLAKQDAVLDKFAIWSWDKTHRNRPFGEYKACDRPTATTLRARVKEFKAGFTRYTGNEMNDEDTEEINHWLKHVLPYEKGSGVKDIEMPKFNYKPVDLDRNLKALWTRRDFAELGVGGCSRLVLNTR</sequence>
<proteinExistence type="predicted"/>
<protein>
    <submittedName>
        <fullName evidence="2">Uncharacterized protein</fullName>
    </submittedName>
</protein>
<evidence type="ECO:0000313" key="3">
    <source>
        <dbReference type="Proteomes" id="UP000557566"/>
    </source>
</evidence>
<dbReference type="AlphaFoldDB" id="A0A8H4PWG2"/>
<name>A0A8H4PWG2_9HYPO</name>
<keyword evidence="3" id="KW-1185">Reference proteome</keyword>
<dbReference type="Proteomes" id="UP000557566">
    <property type="component" value="Unassembled WGS sequence"/>
</dbReference>
<dbReference type="OrthoDB" id="5135310at2759"/>
<accession>A0A8H4PWG2</accession>
<gene>
    <name evidence="2" type="ORF">G6O67_003426</name>
</gene>
<evidence type="ECO:0000256" key="1">
    <source>
        <dbReference type="SAM" id="MobiDB-lite"/>
    </source>
</evidence>
<dbReference type="EMBL" id="JAAVMX010000003">
    <property type="protein sequence ID" value="KAF4511651.1"/>
    <property type="molecule type" value="Genomic_DNA"/>
</dbReference>
<evidence type="ECO:0000313" key="2">
    <source>
        <dbReference type="EMBL" id="KAF4511651.1"/>
    </source>
</evidence>